<comment type="caution">
    <text evidence="2">The sequence shown here is derived from an EMBL/GenBank/DDBJ whole genome shotgun (WGS) entry which is preliminary data.</text>
</comment>
<keyword evidence="3" id="KW-1185">Reference proteome</keyword>
<gene>
    <name evidence="2" type="ORF">DFP72DRAFT_1069264</name>
</gene>
<dbReference type="AlphaFoldDB" id="A0A8H6HV06"/>
<feature type="region of interest" description="Disordered" evidence="1">
    <location>
        <begin position="62"/>
        <end position="114"/>
    </location>
</feature>
<feature type="compositionally biased region" description="Basic and acidic residues" evidence="1">
    <location>
        <begin position="96"/>
        <end position="114"/>
    </location>
</feature>
<evidence type="ECO:0000256" key="1">
    <source>
        <dbReference type="SAM" id="MobiDB-lite"/>
    </source>
</evidence>
<dbReference type="EMBL" id="JACGCI010000038">
    <property type="protein sequence ID" value="KAF6753699.1"/>
    <property type="molecule type" value="Genomic_DNA"/>
</dbReference>
<reference evidence="2 3" key="1">
    <citation type="submission" date="2020-07" db="EMBL/GenBank/DDBJ databases">
        <title>Comparative genomics of pyrophilous fungi reveals a link between fire events and developmental genes.</title>
        <authorList>
            <consortium name="DOE Joint Genome Institute"/>
            <person name="Steindorff A.S."/>
            <person name="Carver A."/>
            <person name="Calhoun S."/>
            <person name="Stillman K."/>
            <person name="Liu H."/>
            <person name="Lipzen A."/>
            <person name="Pangilinan J."/>
            <person name="Labutti K."/>
            <person name="Bruns T.D."/>
            <person name="Grigoriev I.V."/>
        </authorList>
    </citation>
    <scope>NUCLEOTIDE SEQUENCE [LARGE SCALE GENOMIC DNA]</scope>
    <source>
        <strain evidence="2 3">CBS 144469</strain>
    </source>
</reference>
<organism evidence="2 3">
    <name type="scientific">Ephemerocybe angulata</name>
    <dbReference type="NCBI Taxonomy" id="980116"/>
    <lineage>
        <taxon>Eukaryota</taxon>
        <taxon>Fungi</taxon>
        <taxon>Dikarya</taxon>
        <taxon>Basidiomycota</taxon>
        <taxon>Agaricomycotina</taxon>
        <taxon>Agaricomycetes</taxon>
        <taxon>Agaricomycetidae</taxon>
        <taxon>Agaricales</taxon>
        <taxon>Agaricineae</taxon>
        <taxon>Psathyrellaceae</taxon>
        <taxon>Ephemerocybe</taxon>
    </lineage>
</organism>
<protein>
    <submittedName>
        <fullName evidence="2">Uncharacterized protein</fullName>
    </submittedName>
</protein>
<proteinExistence type="predicted"/>
<evidence type="ECO:0000313" key="2">
    <source>
        <dbReference type="EMBL" id="KAF6753699.1"/>
    </source>
</evidence>
<evidence type="ECO:0000313" key="3">
    <source>
        <dbReference type="Proteomes" id="UP000521943"/>
    </source>
</evidence>
<name>A0A8H6HV06_9AGAR</name>
<sequence>MRPHRQSGVAHPTRPAVHILHRDPASGVALESPVSASAALPSADANARRSFLCVYATTSVDDKSQYAQPKDGTERYGPVGAREVYPAFSEHRARRRPEAEAERAKMEREREREA</sequence>
<dbReference type="Proteomes" id="UP000521943">
    <property type="component" value="Unassembled WGS sequence"/>
</dbReference>
<accession>A0A8H6HV06</accession>